<dbReference type="InterPro" id="IPR005184">
    <property type="entry name" value="DUF306_Meta_HslJ"/>
</dbReference>
<protein>
    <submittedName>
        <fullName evidence="4">META domain-containing protein</fullName>
    </submittedName>
</protein>
<evidence type="ECO:0000259" key="3">
    <source>
        <dbReference type="Pfam" id="PF03724"/>
    </source>
</evidence>
<proteinExistence type="predicted"/>
<gene>
    <name evidence="4" type="ORF">H9854_09255</name>
</gene>
<sequence>MNKRLPGRALLLALVAMTLAACSSQPSSTGSAPRTDSGSIDSHPIVGQRWNLLLVGTDERLSMPETPHFSVGADGRVTGSDGCNALNGQVSLDNGNRIEFGNLATTRRGCPQLADAQRVTDMLENAYRFLIDHDRLIFFGPDQRVLGGWRQAN</sequence>
<feature type="domain" description="DUF306" evidence="3">
    <location>
        <begin position="44"/>
        <end position="142"/>
    </location>
</feature>
<reference evidence="4" key="1">
    <citation type="journal article" date="2021" name="PeerJ">
        <title>Extensive microbial diversity within the chicken gut microbiome revealed by metagenomics and culture.</title>
        <authorList>
            <person name="Gilroy R."/>
            <person name="Ravi A."/>
            <person name="Getino M."/>
            <person name="Pursley I."/>
            <person name="Horton D.L."/>
            <person name="Alikhan N.F."/>
            <person name="Baker D."/>
            <person name="Gharbi K."/>
            <person name="Hall N."/>
            <person name="Watson M."/>
            <person name="Adriaenssens E.M."/>
            <person name="Foster-Nyarko E."/>
            <person name="Jarju S."/>
            <person name="Secka A."/>
            <person name="Antonio M."/>
            <person name="Oren A."/>
            <person name="Chaudhuri R.R."/>
            <person name="La Ragione R."/>
            <person name="Hildebrand F."/>
            <person name="Pallen M.J."/>
        </authorList>
    </citation>
    <scope>NUCLEOTIDE SEQUENCE</scope>
    <source>
        <strain evidence="4">1193</strain>
    </source>
</reference>
<evidence type="ECO:0000256" key="1">
    <source>
        <dbReference type="SAM" id="MobiDB-lite"/>
    </source>
</evidence>
<dbReference type="Pfam" id="PF03724">
    <property type="entry name" value="META"/>
    <property type="match status" value="1"/>
</dbReference>
<evidence type="ECO:0000313" key="5">
    <source>
        <dbReference type="Proteomes" id="UP000824248"/>
    </source>
</evidence>
<organism evidence="4 5">
    <name type="scientific">Candidatus Halomonas stercoripullorum</name>
    <dbReference type="NCBI Taxonomy" id="2838617"/>
    <lineage>
        <taxon>Bacteria</taxon>
        <taxon>Pseudomonadati</taxon>
        <taxon>Pseudomonadota</taxon>
        <taxon>Gammaproteobacteria</taxon>
        <taxon>Oceanospirillales</taxon>
        <taxon>Halomonadaceae</taxon>
        <taxon>Halomonas</taxon>
    </lineage>
</organism>
<feature type="region of interest" description="Disordered" evidence="1">
    <location>
        <begin position="24"/>
        <end position="43"/>
    </location>
</feature>
<dbReference type="AlphaFoldDB" id="A0A9D1WNZ7"/>
<feature type="compositionally biased region" description="Polar residues" evidence="1">
    <location>
        <begin position="24"/>
        <end position="40"/>
    </location>
</feature>
<comment type="caution">
    <text evidence="4">The sequence shown here is derived from an EMBL/GenBank/DDBJ whole genome shotgun (WGS) entry which is preliminary data.</text>
</comment>
<feature type="signal peptide" evidence="2">
    <location>
        <begin position="1"/>
        <end position="20"/>
    </location>
</feature>
<feature type="chain" id="PRO_5039623463" evidence="2">
    <location>
        <begin position="21"/>
        <end position="153"/>
    </location>
</feature>
<evidence type="ECO:0000256" key="2">
    <source>
        <dbReference type="SAM" id="SignalP"/>
    </source>
</evidence>
<dbReference type="Proteomes" id="UP000824248">
    <property type="component" value="Unassembled WGS sequence"/>
</dbReference>
<reference evidence="4" key="2">
    <citation type="submission" date="2021-04" db="EMBL/GenBank/DDBJ databases">
        <authorList>
            <person name="Gilroy R."/>
        </authorList>
    </citation>
    <scope>NUCLEOTIDE SEQUENCE</scope>
    <source>
        <strain evidence="4">1193</strain>
    </source>
</reference>
<dbReference type="InterPro" id="IPR038670">
    <property type="entry name" value="HslJ-like_sf"/>
</dbReference>
<dbReference type="PANTHER" id="PTHR35535:SF1">
    <property type="entry name" value="HEAT SHOCK PROTEIN HSLJ"/>
    <property type="match status" value="1"/>
</dbReference>
<dbReference type="EMBL" id="DXFC01000277">
    <property type="protein sequence ID" value="HIX62404.1"/>
    <property type="molecule type" value="Genomic_DNA"/>
</dbReference>
<dbReference type="PROSITE" id="PS51257">
    <property type="entry name" value="PROKAR_LIPOPROTEIN"/>
    <property type="match status" value="1"/>
</dbReference>
<evidence type="ECO:0000313" key="4">
    <source>
        <dbReference type="EMBL" id="HIX62404.1"/>
    </source>
</evidence>
<dbReference type="PANTHER" id="PTHR35535">
    <property type="entry name" value="HEAT SHOCK PROTEIN HSLJ"/>
    <property type="match status" value="1"/>
</dbReference>
<accession>A0A9D1WNZ7</accession>
<dbReference type="InterPro" id="IPR053147">
    <property type="entry name" value="Hsp_HslJ-like"/>
</dbReference>
<name>A0A9D1WNZ7_9GAMM</name>
<keyword evidence="2" id="KW-0732">Signal</keyword>
<dbReference type="Gene3D" id="2.40.128.270">
    <property type="match status" value="1"/>
</dbReference>